<evidence type="ECO:0000313" key="1">
    <source>
        <dbReference type="EMBL" id="MDQ8208618.1"/>
    </source>
</evidence>
<comment type="caution">
    <text evidence="1">The sequence shown here is derived from an EMBL/GenBank/DDBJ whole genome shotgun (WGS) entry which is preliminary data.</text>
</comment>
<evidence type="ECO:0008006" key="3">
    <source>
        <dbReference type="Google" id="ProtNLM"/>
    </source>
</evidence>
<dbReference type="RefSeq" id="WP_308951242.1">
    <property type="nucleotide sequence ID" value="NZ_JARXHW010000035.1"/>
</dbReference>
<sequence length="174" mass="20301">MKKIIFSILTIIFLSLFGYSEIDQEVFFQRPSSLPSAINNASVPVSLERAIAEFYNGIAKNDRELVNHYVWSDHGHTLPEDFIFMGVFGYRNLSADDEHLKLRTHRVWMSKYKDKDVYSILSTKVAISAGDFYGVSNRRNILVEDRGALLDLWFLDSDNKWRWLNIRELSFQDL</sequence>
<evidence type="ECO:0000313" key="2">
    <source>
        <dbReference type="Proteomes" id="UP001225316"/>
    </source>
</evidence>
<keyword evidence="2" id="KW-1185">Reference proteome</keyword>
<protein>
    <recommendedName>
        <fullName evidence="3">DUF4440 domain-containing protein</fullName>
    </recommendedName>
</protein>
<organism evidence="1 2">
    <name type="scientific">Thalassobacterium maritimum</name>
    <dbReference type="NCBI Taxonomy" id="3041265"/>
    <lineage>
        <taxon>Bacteria</taxon>
        <taxon>Pseudomonadati</taxon>
        <taxon>Verrucomicrobiota</taxon>
        <taxon>Opitutia</taxon>
        <taxon>Puniceicoccales</taxon>
        <taxon>Coraliomargaritaceae</taxon>
        <taxon>Thalassobacterium</taxon>
    </lineage>
</organism>
<name>A0ABU1AWT5_9BACT</name>
<reference evidence="1 2" key="1">
    <citation type="submission" date="2023-04" db="EMBL/GenBank/DDBJ databases">
        <title>A novel bacteria isolated from coastal sediment.</title>
        <authorList>
            <person name="Liu X.-J."/>
            <person name="Du Z.-J."/>
        </authorList>
    </citation>
    <scope>NUCLEOTIDE SEQUENCE [LARGE SCALE GENOMIC DNA]</scope>
    <source>
        <strain evidence="1 2">SDUM461003</strain>
    </source>
</reference>
<gene>
    <name evidence="1" type="ORF">QEH52_13920</name>
</gene>
<proteinExistence type="predicted"/>
<dbReference type="Proteomes" id="UP001225316">
    <property type="component" value="Unassembled WGS sequence"/>
</dbReference>
<accession>A0ABU1AWT5</accession>
<dbReference type="EMBL" id="JARXHW010000035">
    <property type="protein sequence ID" value="MDQ8208618.1"/>
    <property type="molecule type" value="Genomic_DNA"/>
</dbReference>